<evidence type="ECO:0000256" key="5">
    <source>
        <dbReference type="ARBA" id="ARBA00023034"/>
    </source>
</evidence>
<name>A0A0L0FU88_9EUKA</name>
<dbReference type="AlphaFoldDB" id="A0A0L0FU88"/>
<dbReference type="STRING" id="667725.A0A0L0FU88"/>
<dbReference type="InterPro" id="IPR039745">
    <property type="entry name" value="Vps54"/>
</dbReference>
<feature type="region of interest" description="Disordered" evidence="7">
    <location>
        <begin position="208"/>
        <end position="257"/>
    </location>
</feature>
<evidence type="ECO:0000256" key="1">
    <source>
        <dbReference type="ARBA" id="ARBA00004601"/>
    </source>
</evidence>
<feature type="non-terminal residue" evidence="8">
    <location>
        <position position="257"/>
    </location>
</feature>
<keyword evidence="3" id="KW-0813">Transport</keyword>
<feature type="compositionally biased region" description="Low complexity" evidence="7">
    <location>
        <begin position="39"/>
        <end position="53"/>
    </location>
</feature>
<dbReference type="GeneID" id="25908618"/>
<reference evidence="8 9" key="1">
    <citation type="submission" date="2011-02" db="EMBL/GenBank/DDBJ databases">
        <title>The Genome Sequence of Sphaeroforma arctica JP610.</title>
        <authorList>
            <consortium name="The Broad Institute Genome Sequencing Platform"/>
            <person name="Russ C."/>
            <person name="Cuomo C."/>
            <person name="Young S.K."/>
            <person name="Zeng Q."/>
            <person name="Gargeya S."/>
            <person name="Alvarado L."/>
            <person name="Berlin A."/>
            <person name="Chapman S.B."/>
            <person name="Chen Z."/>
            <person name="Freedman E."/>
            <person name="Gellesch M."/>
            <person name="Goldberg J."/>
            <person name="Griggs A."/>
            <person name="Gujja S."/>
            <person name="Heilman E."/>
            <person name="Heiman D."/>
            <person name="Howarth C."/>
            <person name="Mehta T."/>
            <person name="Neiman D."/>
            <person name="Pearson M."/>
            <person name="Roberts A."/>
            <person name="Saif S."/>
            <person name="Shea T."/>
            <person name="Shenoy N."/>
            <person name="Sisk P."/>
            <person name="Stolte C."/>
            <person name="Sykes S."/>
            <person name="White J."/>
            <person name="Yandava C."/>
            <person name="Burger G."/>
            <person name="Gray M.W."/>
            <person name="Holland P.W.H."/>
            <person name="King N."/>
            <person name="Lang F.B.F."/>
            <person name="Roger A.J."/>
            <person name="Ruiz-Trillo I."/>
            <person name="Haas B."/>
            <person name="Nusbaum C."/>
            <person name="Birren B."/>
        </authorList>
    </citation>
    <scope>NUCLEOTIDE SEQUENCE [LARGE SCALE GENOMIC DNA]</scope>
    <source>
        <strain evidence="8 9">JP610</strain>
    </source>
</reference>
<accession>A0A0L0FU88</accession>
<evidence type="ECO:0000256" key="3">
    <source>
        <dbReference type="ARBA" id="ARBA00022448"/>
    </source>
</evidence>
<keyword evidence="9" id="KW-1185">Reference proteome</keyword>
<keyword evidence="5" id="KW-0333">Golgi apparatus</keyword>
<organism evidence="8 9">
    <name type="scientific">Sphaeroforma arctica JP610</name>
    <dbReference type="NCBI Taxonomy" id="667725"/>
    <lineage>
        <taxon>Eukaryota</taxon>
        <taxon>Ichthyosporea</taxon>
        <taxon>Ichthyophonida</taxon>
        <taxon>Sphaeroforma</taxon>
    </lineage>
</organism>
<dbReference type="EMBL" id="KQ242295">
    <property type="protein sequence ID" value="KNC79493.1"/>
    <property type="molecule type" value="Genomic_DNA"/>
</dbReference>
<dbReference type="GO" id="GO:0015031">
    <property type="term" value="P:protein transport"/>
    <property type="evidence" value="ECO:0007669"/>
    <property type="project" value="UniProtKB-KW"/>
</dbReference>
<comment type="subcellular location">
    <subcellularLocation>
        <location evidence="1">Golgi apparatus</location>
        <location evidence="1">trans-Golgi network</location>
    </subcellularLocation>
</comment>
<gene>
    <name evidence="8" type="ORF">SARC_08114</name>
</gene>
<evidence type="ECO:0000256" key="2">
    <source>
        <dbReference type="ARBA" id="ARBA00009150"/>
    </source>
</evidence>
<keyword evidence="6" id="KW-0175">Coiled coil</keyword>
<evidence type="ECO:0000256" key="4">
    <source>
        <dbReference type="ARBA" id="ARBA00022927"/>
    </source>
</evidence>
<evidence type="ECO:0000313" key="9">
    <source>
        <dbReference type="Proteomes" id="UP000054560"/>
    </source>
</evidence>
<sequence>MTIRSSLPGAYESQTNYIDVDKNPKMSLAPKTPKGVKNSVSRQSSSSRPSTPLSRRDTETMNPEDAVSVKWHLDEFKQNLVSILNDPMASKVDKDTYYNDWGSAFVNEVCPPSVLPPVTVRDFDKYFGKITERKYHTLKKNRQAMKAATKLREKELAQANDARGPSQNDMKSIAKAVQDVPSIFFTPTFHLEDSQTFKLVFTHAGSEEQDYENEAEQQLSPRGGNHDNHAMDNVSERSRGDESINDDPNGWVESRVC</sequence>
<evidence type="ECO:0000313" key="8">
    <source>
        <dbReference type="EMBL" id="KNC79493.1"/>
    </source>
</evidence>
<dbReference type="GO" id="GO:0005829">
    <property type="term" value="C:cytosol"/>
    <property type="evidence" value="ECO:0007669"/>
    <property type="project" value="GOC"/>
</dbReference>
<evidence type="ECO:0000256" key="6">
    <source>
        <dbReference type="ARBA" id="ARBA00023054"/>
    </source>
</evidence>
<dbReference type="GO" id="GO:0000938">
    <property type="term" value="C:GARP complex"/>
    <property type="evidence" value="ECO:0007669"/>
    <property type="project" value="InterPro"/>
</dbReference>
<evidence type="ECO:0000256" key="7">
    <source>
        <dbReference type="SAM" id="MobiDB-lite"/>
    </source>
</evidence>
<proteinExistence type="inferred from homology"/>
<protein>
    <submittedName>
        <fullName evidence="8">Uncharacterized protein</fullName>
    </submittedName>
</protein>
<dbReference type="PANTHER" id="PTHR12965:SF0">
    <property type="entry name" value="VACUOLAR PROTEIN SORTING-ASSOCIATED PROTEIN 54"/>
    <property type="match status" value="1"/>
</dbReference>
<dbReference type="GO" id="GO:0006896">
    <property type="term" value="P:Golgi to vacuole transport"/>
    <property type="evidence" value="ECO:0007669"/>
    <property type="project" value="TreeGrafter"/>
</dbReference>
<comment type="similarity">
    <text evidence="2">Belongs to the VPS54 family.</text>
</comment>
<feature type="compositionally biased region" description="Basic and acidic residues" evidence="7">
    <location>
        <begin position="224"/>
        <end position="242"/>
    </location>
</feature>
<feature type="region of interest" description="Disordered" evidence="7">
    <location>
        <begin position="1"/>
        <end position="63"/>
    </location>
</feature>
<dbReference type="GO" id="GO:0019905">
    <property type="term" value="F:syntaxin binding"/>
    <property type="evidence" value="ECO:0007669"/>
    <property type="project" value="TreeGrafter"/>
</dbReference>
<dbReference type="GO" id="GO:0042147">
    <property type="term" value="P:retrograde transport, endosome to Golgi"/>
    <property type="evidence" value="ECO:0007669"/>
    <property type="project" value="InterPro"/>
</dbReference>
<dbReference type="Proteomes" id="UP000054560">
    <property type="component" value="Unassembled WGS sequence"/>
</dbReference>
<dbReference type="RefSeq" id="XP_014153395.1">
    <property type="nucleotide sequence ID" value="XM_014297920.1"/>
</dbReference>
<dbReference type="PANTHER" id="PTHR12965">
    <property type="entry name" value="VACUOLAR PROTEIN SORTING 54"/>
    <property type="match status" value="1"/>
</dbReference>
<keyword evidence="4" id="KW-0653">Protein transport</keyword>
<dbReference type="OrthoDB" id="10259024at2759"/>